<dbReference type="Proteomes" id="UP001208570">
    <property type="component" value="Unassembled WGS sequence"/>
</dbReference>
<keyword evidence="2" id="KW-0732">Signal</keyword>
<dbReference type="CDD" id="cd06257">
    <property type="entry name" value="DnaJ"/>
    <property type="match status" value="1"/>
</dbReference>
<dbReference type="PANTHER" id="PTHR44145:SF3">
    <property type="entry name" value="DNAJ HOMOLOG SUBFAMILY A MEMBER 3, MITOCHONDRIAL"/>
    <property type="match status" value="1"/>
</dbReference>
<dbReference type="Pfam" id="PF00226">
    <property type="entry name" value="DnaJ"/>
    <property type="match status" value="1"/>
</dbReference>
<dbReference type="SMART" id="SM00271">
    <property type="entry name" value="DnaJ"/>
    <property type="match status" value="1"/>
</dbReference>
<dbReference type="InterPro" id="IPR001623">
    <property type="entry name" value="DnaJ_domain"/>
</dbReference>
<dbReference type="CDD" id="cd10719">
    <property type="entry name" value="DnaJ_zf"/>
    <property type="match status" value="1"/>
</dbReference>
<proteinExistence type="predicted"/>
<evidence type="ECO:0000259" key="3">
    <source>
        <dbReference type="PROSITE" id="PS50076"/>
    </source>
</evidence>
<feature type="domain" description="J" evidence="3">
    <location>
        <begin position="49"/>
        <end position="113"/>
    </location>
</feature>
<dbReference type="SUPFAM" id="SSF46565">
    <property type="entry name" value="Chaperone J-domain"/>
    <property type="match status" value="1"/>
</dbReference>
<dbReference type="Gene3D" id="2.10.230.10">
    <property type="entry name" value="Heat shock protein DnaJ, cysteine-rich domain"/>
    <property type="match status" value="1"/>
</dbReference>
<dbReference type="SUPFAM" id="SSF57938">
    <property type="entry name" value="DnaJ/Hsp40 cysteine-rich domain"/>
    <property type="match status" value="1"/>
</dbReference>
<evidence type="ECO:0000256" key="2">
    <source>
        <dbReference type="SAM" id="SignalP"/>
    </source>
</evidence>
<dbReference type="InterPro" id="IPR018253">
    <property type="entry name" value="DnaJ_domain_CS"/>
</dbReference>
<evidence type="ECO:0000313" key="4">
    <source>
        <dbReference type="EMBL" id="KAK2148935.1"/>
    </source>
</evidence>
<sequence>MALPRKIKIIVLRTLSECLLFVPTEIHSAGSSYTSVSSFHTSPTDNKRDYYEVLGVPKSASAKEIKKAYYQMAKKYHPDVNKEPSSSKIFQEASEAYEVLSDEAKRRDYDTYGMSGGSAGFREQQGPFPGGSRQHAGFEHFHSNINPEELFRTIFGQAGFRMQGFGNEDFEESNFGFGPASEVLMNLTFEQAARGCNREVNINIVDKCPKCHGDRAEPGTRKVKCHHCNGTGMVSIY</sequence>
<reference evidence="4" key="1">
    <citation type="journal article" date="2023" name="Mol. Biol. Evol.">
        <title>Third-Generation Sequencing Reveals the Adaptive Role of the Epigenome in Three Deep-Sea Polychaetes.</title>
        <authorList>
            <person name="Perez M."/>
            <person name="Aroh O."/>
            <person name="Sun Y."/>
            <person name="Lan Y."/>
            <person name="Juniper S.K."/>
            <person name="Young C.R."/>
            <person name="Angers B."/>
            <person name="Qian P.Y."/>
        </authorList>
    </citation>
    <scope>NUCLEOTIDE SEQUENCE</scope>
    <source>
        <strain evidence="4">P08H-3</strain>
    </source>
</reference>
<evidence type="ECO:0000256" key="1">
    <source>
        <dbReference type="ARBA" id="ARBA00023186"/>
    </source>
</evidence>
<dbReference type="InterPro" id="IPR051938">
    <property type="entry name" value="Apopto_cytoskel_mod"/>
</dbReference>
<keyword evidence="5" id="KW-1185">Reference proteome</keyword>
<dbReference type="PROSITE" id="PS00636">
    <property type="entry name" value="DNAJ_1"/>
    <property type="match status" value="1"/>
</dbReference>
<gene>
    <name evidence="4" type="ORF">LSH36_474g03005</name>
</gene>
<dbReference type="PRINTS" id="PR00625">
    <property type="entry name" value="JDOMAIN"/>
</dbReference>
<dbReference type="Gene3D" id="1.10.287.110">
    <property type="entry name" value="DnaJ domain"/>
    <property type="match status" value="1"/>
</dbReference>
<organism evidence="4 5">
    <name type="scientific">Paralvinella palmiformis</name>
    <dbReference type="NCBI Taxonomy" id="53620"/>
    <lineage>
        <taxon>Eukaryota</taxon>
        <taxon>Metazoa</taxon>
        <taxon>Spiralia</taxon>
        <taxon>Lophotrochozoa</taxon>
        <taxon>Annelida</taxon>
        <taxon>Polychaeta</taxon>
        <taxon>Sedentaria</taxon>
        <taxon>Canalipalpata</taxon>
        <taxon>Terebellida</taxon>
        <taxon>Terebelliformia</taxon>
        <taxon>Alvinellidae</taxon>
        <taxon>Paralvinella</taxon>
    </lineage>
</organism>
<accession>A0AAD9JAL3</accession>
<evidence type="ECO:0000313" key="5">
    <source>
        <dbReference type="Proteomes" id="UP001208570"/>
    </source>
</evidence>
<dbReference type="PROSITE" id="PS50076">
    <property type="entry name" value="DNAJ_2"/>
    <property type="match status" value="1"/>
</dbReference>
<dbReference type="GO" id="GO:0007005">
    <property type="term" value="P:mitochondrion organization"/>
    <property type="evidence" value="ECO:0007669"/>
    <property type="project" value="TreeGrafter"/>
</dbReference>
<dbReference type="EMBL" id="JAODUP010000474">
    <property type="protein sequence ID" value="KAK2148935.1"/>
    <property type="molecule type" value="Genomic_DNA"/>
</dbReference>
<dbReference type="GO" id="GO:0051082">
    <property type="term" value="F:unfolded protein binding"/>
    <property type="evidence" value="ECO:0007669"/>
    <property type="project" value="InterPro"/>
</dbReference>
<comment type="caution">
    <text evidence="4">The sequence shown here is derived from an EMBL/GenBank/DDBJ whole genome shotgun (WGS) entry which is preliminary data.</text>
</comment>
<keyword evidence="1" id="KW-0143">Chaperone</keyword>
<dbReference type="InterPro" id="IPR001305">
    <property type="entry name" value="HSP_DnaJ_Cys-rich_dom"/>
</dbReference>
<dbReference type="GO" id="GO:0031072">
    <property type="term" value="F:heat shock protein binding"/>
    <property type="evidence" value="ECO:0007669"/>
    <property type="project" value="InterPro"/>
</dbReference>
<feature type="signal peptide" evidence="2">
    <location>
        <begin position="1"/>
        <end position="18"/>
    </location>
</feature>
<dbReference type="AlphaFoldDB" id="A0AAD9JAL3"/>
<dbReference type="InterPro" id="IPR036869">
    <property type="entry name" value="J_dom_sf"/>
</dbReference>
<dbReference type="GO" id="GO:0005739">
    <property type="term" value="C:mitochondrion"/>
    <property type="evidence" value="ECO:0007669"/>
    <property type="project" value="TreeGrafter"/>
</dbReference>
<dbReference type="PANTHER" id="PTHR44145">
    <property type="entry name" value="DNAJ HOMOLOG SUBFAMILY A MEMBER 3, MITOCHONDRIAL"/>
    <property type="match status" value="1"/>
</dbReference>
<protein>
    <recommendedName>
        <fullName evidence="3">J domain-containing protein</fullName>
    </recommendedName>
</protein>
<name>A0AAD9JAL3_9ANNE</name>
<feature type="chain" id="PRO_5042061001" description="J domain-containing protein" evidence="2">
    <location>
        <begin position="19"/>
        <end position="237"/>
    </location>
</feature>
<dbReference type="GO" id="GO:0043066">
    <property type="term" value="P:negative regulation of apoptotic process"/>
    <property type="evidence" value="ECO:0007669"/>
    <property type="project" value="TreeGrafter"/>
</dbReference>
<dbReference type="InterPro" id="IPR036410">
    <property type="entry name" value="HSP_DnaJ_Cys-rich_dom_sf"/>
</dbReference>